<gene>
    <name evidence="3" type="ORF">CASFOL_035232</name>
</gene>
<protein>
    <recommendedName>
        <fullName evidence="5">F-box domain-containing protein</fullName>
    </recommendedName>
</protein>
<dbReference type="Pfam" id="PF07734">
    <property type="entry name" value="FBA_1"/>
    <property type="match status" value="1"/>
</dbReference>
<evidence type="ECO:0000313" key="3">
    <source>
        <dbReference type="EMBL" id="KAL3620320.1"/>
    </source>
</evidence>
<organism evidence="3 4">
    <name type="scientific">Castilleja foliolosa</name>
    <dbReference type="NCBI Taxonomy" id="1961234"/>
    <lineage>
        <taxon>Eukaryota</taxon>
        <taxon>Viridiplantae</taxon>
        <taxon>Streptophyta</taxon>
        <taxon>Embryophyta</taxon>
        <taxon>Tracheophyta</taxon>
        <taxon>Spermatophyta</taxon>
        <taxon>Magnoliopsida</taxon>
        <taxon>eudicotyledons</taxon>
        <taxon>Gunneridae</taxon>
        <taxon>Pentapetalae</taxon>
        <taxon>asterids</taxon>
        <taxon>lamiids</taxon>
        <taxon>Lamiales</taxon>
        <taxon>Orobanchaceae</taxon>
        <taxon>Pedicularideae</taxon>
        <taxon>Castillejinae</taxon>
        <taxon>Castilleja</taxon>
    </lineage>
</organism>
<dbReference type="SUPFAM" id="SSF81383">
    <property type="entry name" value="F-box domain"/>
    <property type="match status" value="1"/>
</dbReference>
<dbReference type="InterPro" id="IPR036047">
    <property type="entry name" value="F-box-like_dom_sf"/>
</dbReference>
<dbReference type="AlphaFoldDB" id="A0ABD3BUD1"/>
<dbReference type="NCBIfam" id="TIGR01640">
    <property type="entry name" value="F_box_assoc_1"/>
    <property type="match status" value="1"/>
</dbReference>
<dbReference type="InterPro" id="IPR006527">
    <property type="entry name" value="F-box-assoc_dom_typ1"/>
</dbReference>
<dbReference type="EMBL" id="JAVIJP010000066">
    <property type="protein sequence ID" value="KAL3620320.1"/>
    <property type="molecule type" value="Genomic_DNA"/>
</dbReference>
<sequence length="364" mass="42025">MTKSSPTMAPKKLENNLSTNSGAALAACEDLMLCILPRLPVQTICRFKSVCKSWNHLLSTQEFIKLQFKLSTGFKNRSFLVNRVDENKRYTISVYNFESNEKIFYHPYIRTRIDINPAMNMLSKTVSPLKNHGVYEKVSLGFGYDAKGDDFEVVRILLKYKSVYDKRTCVSCVEVYSVNSDSWTTIHPGFQFINVPNQSDVTVNGNPYWLVRVDKNDVLICFDMSKLIFKIVPLSTLDYEKVKQDLEFVDWNGSLGAIVLTWTDMSINVWVFDNVEQVWTKCRSVKMNRDVLYSEFGRRMGTRPKGRLSMFNSGTKCVKDLFSFGRNFANYDYTPSLAYIQGMEKVTFMKSFIELMSVYDPIIF</sequence>
<dbReference type="PANTHER" id="PTHR31672:SF13">
    <property type="entry name" value="F-BOX PROTEIN CPR30-LIKE"/>
    <property type="match status" value="1"/>
</dbReference>
<dbReference type="Pfam" id="PF00646">
    <property type="entry name" value="F-box"/>
    <property type="match status" value="1"/>
</dbReference>
<comment type="caution">
    <text evidence="3">The sequence shown here is derived from an EMBL/GenBank/DDBJ whole genome shotgun (WGS) entry which is preliminary data.</text>
</comment>
<name>A0ABD3BUD1_9LAMI</name>
<feature type="domain" description="F-box" evidence="1">
    <location>
        <begin position="29"/>
        <end position="64"/>
    </location>
</feature>
<accession>A0ABD3BUD1</accession>
<evidence type="ECO:0008006" key="5">
    <source>
        <dbReference type="Google" id="ProtNLM"/>
    </source>
</evidence>
<dbReference type="Proteomes" id="UP001632038">
    <property type="component" value="Unassembled WGS sequence"/>
</dbReference>
<dbReference type="PANTHER" id="PTHR31672">
    <property type="entry name" value="BNACNNG10540D PROTEIN"/>
    <property type="match status" value="1"/>
</dbReference>
<evidence type="ECO:0000259" key="1">
    <source>
        <dbReference type="Pfam" id="PF00646"/>
    </source>
</evidence>
<reference evidence="4" key="1">
    <citation type="journal article" date="2024" name="IScience">
        <title>Strigolactones Initiate the Formation of Haustorium-like Structures in Castilleja.</title>
        <authorList>
            <person name="Buerger M."/>
            <person name="Peterson D."/>
            <person name="Chory J."/>
        </authorList>
    </citation>
    <scope>NUCLEOTIDE SEQUENCE [LARGE SCALE GENOMIC DNA]</scope>
</reference>
<evidence type="ECO:0000259" key="2">
    <source>
        <dbReference type="Pfam" id="PF07734"/>
    </source>
</evidence>
<evidence type="ECO:0000313" key="4">
    <source>
        <dbReference type="Proteomes" id="UP001632038"/>
    </source>
</evidence>
<dbReference type="Gene3D" id="1.20.1280.50">
    <property type="match status" value="1"/>
</dbReference>
<dbReference type="InterPro" id="IPR001810">
    <property type="entry name" value="F-box_dom"/>
</dbReference>
<dbReference type="InterPro" id="IPR017451">
    <property type="entry name" value="F-box-assoc_interact_dom"/>
</dbReference>
<dbReference type="InterPro" id="IPR050796">
    <property type="entry name" value="SCF_F-box_component"/>
</dbReference>
<proteinExistence type="predicted"/>
<keyword evidence="4" id="KW-1185">Reference proteome</keyword>
<dbReference type="PROSITE" id="PS51257">
    <property type="entry name" value="PROKAR_LIPOPROTEIN"/>
    <property type="match status" value="1"/>
</dbReference>
<feature type="domain" description="F-box associated beta-propeller type 1" evidence="2">
    <location>
        <begin position="116"/>
        <end position="291"/>
    </location>
</feature>
<dbReference type="CDD" id="cd22157">
    <property type="entry name" value="F-box_AtFBW1-like"/>
    <property type="match status" value="1"/>
</dbReference>